<dbReference type="Proteomes" id="UP000284842">
    <property type="component" value="Unassembled WGS sequence"/>
</dbReference>
<dbReference type="InterPro" id="IPR029058">
    <property type="entry name" value="AB_hydrolase_fold"/>
</dbReference>
<dbReference type="PANTHER" id="PTHR43329">
    <property type="entry name" value="EPOXIDE HYDROLASE"/>
    <property type="match status" value="1"/>
</dbReference>
<evidence type="ECO:0000256" key="1">
    <source>
        <dbReference type="ARBA" id="ARBA00022801"/>
    </source>
</evidence>
<keyword evidence="5" id="KW-1185">Reference proteome</keyword>
<dbReference type="InParanoid" id="A0A409YE16"/>
<comment type="similarity">
    <text evidence="2">Belongs to the AB hydrolase superfamily. Epoxide hydrolase family.</text>
</comment>
<sequence>MATYDLPDGISSKVLRVLDLDMHVLEALPPSSSAFASQYKPPLLLLLHGFPELAYSWRKVMVPLAQRGYRVIAPEQRGYGRTLIAGEDQQDDQRIDYDEDLSPYTQSRLAKDIIALISVLGYDAASSGTDAESPVVSIVGHDFGSMVAGWCVLLKPELFAKGGVVFMSLPFTGAGGALTTGSSSSGKTPVQALNGALSMLNPPRKHYSIYLSSPQANSELLSGFSDETLQSNPIFNSLPTQPYQSLHAFLRVFYHTKSGDWSSGTDPHPLLDAETAQAMQSLVSAPPQTQLKVLQAFASLPHYYVMPLNSSMPQAVLSYALAHNDLQLSNNWLSDDELAVYVSEFSRRGF</sequence>
<keyword evidence="1" id="KW-0378">Hydrolase</keyword>
<dbReference type="InterPro" id="IPR000073">
    <property type="entry name" value="AB_hydrolase_1"/>
</dbReference>
<proteinExistence type="inferred from homology"/>
<dbReference type="EMBL" id="NHTK01001263">
    <property type="protein sequence ID" value="PPR01237.1"/>
    <property type="molecule type" value="Genomic_DNA"/>
</dbReference>
<dbReference type="PRINTS" id="PR00412">
    <property type="entry name" value="EPOXHYDRLASE"/>
</dbReference>
<evidence type="ECO:0000313" key="4">
    <source>
        <dbReference type="EMBL" id="PPR01237.1"/>
    </source>
</evidence>
<comment type="caution">
    <text evidence="4">The sequence shown here is derived from an EMBL/GenBank/DDBJ whole genome shotgun (WGS) entry which is preliminary data.</text>
</comment>
<dbReference type="GO" id="GO:0016787">
    <property type="term" value="F:hydrolase activity"/>
    <property type="evidence" value="ECO:0007669"/>
    <property type="project" value="UniProtKB-KW"/>
</dbReference>
<evidence type="ECO:0000259" key="3">
    <source>
        <dbReference type="Pfam" id="PF00561"/>
    </source>
</evidence>
<evidence type="ECO:0000256" key="2">
    <source>
        <dbReference type="ARBA" id="ARBA00038334"/>
    </source>
</evidence>
<dbReference type="AlphaFoldDB" id="A0A409YE16"/>
<dbReference type="SUPFAM" id="SSF53474">
    <property type="entry name" value="alpha/beta-Hydrolases"/>
    <property type="match status" value="1"/>
</dbReference>
<feature type="domain" description="AB hydrolase-1" evidence="3">
    <location>
        <begin position="42"/>
        <end position="160"/>
    </location>
</feature>
<organism evidence="4 5">
    <name type="scientific">Panaeolus cyanescens</name>
    <dbReference type="NCBI Taxonomy" id="181874"/>
    <lineage>
        <taxon>Eukaryota</taxon>
        <taxon>Fungi</taxon>
        <taxon>Dikarya</taxon>
        <taxon>Basidiomycota</taxon>
        <taxon>Agaricomycotina</taxon>
        <taxon>Agaricomycetes</taxon>
        <taxon>Agaricomycetidae</taxon>
        <taxon>Agaricales</taxon>
        <taxon>Agaricineae</taxon>
        <taxon>Galeropsidaceae</taxon>
        <taxon>Panaeolus</taxon>
    </lineage>
</organism>
<gene>
    <name evidence="4" type="ORF">CVT24_006002</name>
</gene>
<dbReference type="OrthoDB" id="6431331at2759"/>
<reference evidence="4 5" key="1">
    <citation type="journal article" date="2018" name="Evol. Lett.">
        <title>Horizontal gene cluster transfer increased hallucinogenic mushroom diversity.</title>
        <authorList>
            <person name="Reynolds H.T."/>
            <person name="Vijayakumar V."/>
            <person name="Gluck-Thaler E."/>
            <person name="Korotkin H.B."/>
            <person name="Matheny P.B."/>
            <person name="Slot J.C."/>
        </authorList>
    </citation>
    <scope>NUCLEOTIDE SEQUENCE [LARGE SCALE GENOMIC DNA]</scope>
    <source>
        <strain evidence="4 5">2629</strain>
    </source>
</reference>
<dbReference type="InterPro" id="IPR000639">
    <property type="entry name" value="Epox_hydrolase-like"/>
</dbReference>
<dbReference type="STRING" id="181874.A0A409YE16"/>
<protein>
    <recommendedName>
        <fullName evidence="3">AB hydrolase-1 domain-containing protein</fullName>
    </recommendedName>
</protein>
<evidence type="ECO:0000313" key="5">
    <source>
        <dbReference type="Proteomes" id="UP000284842"/>
    </source>
</evidence>
<dbReference type="Pfam" id="PF00561">
    <property type="entry name" value="Abhydrolase_1"/>
    <property type="match status" value="1"/>
</dbReference>
<name>A0A409YE16_9AGAR</name>
<dbReference type="Gene3D" id="3.40.50.1820">
    <property type="entry name" value="alpha/beta hydrolase"/>
    <property type="match status" value="1"/>
</dbReference>
<accession>A0A409YE16</accession>